<dbReference type="RefSeq" id="WP_235891565.1">
    <property type="nucleotide sequence ID" value="NZ_CABGHF010000001.1"/>
</dbReference>
<accession>A0A564HKL9</accession>
<evidence type="ECO:0000313" key="2">
    <source>
        <dbReference type="EMBL" id="VUS33164.1"/>
    </source>
</evidence>
<protein>
    <submittedName>
        <fullName evidence="2">Uncharacterized protein</fullName>
    </submittedName>
</protein>
<feature type="transmembrane region" description="Helical" evidence="1">
    <location>
        <begin position="56"/>
        <end position="78"/>
    </location>
</feature>
<dbReference type="AlphaFoldDB" id="A0A564HKL9"/>
<evidence type="ECO:0000256" key="1">
    <source>
        <dbReference type="SAM" id="Phobius"/>
    </source>
</evidence>
<keyword evidence="1" id="KW-0472">Membrane</keyword>
<keyword evidence="1" id="KW-0812">Transmembrane</keyword>
<proteinExistence type="predicted"/>
<feature type="transmembrane region" description="Helical" evidence="1">
    <location>
        <begin position="6"/>
        <end position="25"/>
    </location>
</feature>
<dbReference type="Proteomes" id="UP000318370">
    <property type="component" value="Unassembled WGS sequence"/>
</dbReference>
<dbReference type="EMBL" id="CABGHF010000001">
    <property type="protein sequence ID" value="VUS33164.1"/>
    <property type="molecule type" value="Genomic_DNA"/>
</dbReference>
<name>A0A564HKL9_9ENTR</name>
<sequence>MHDTFSLLPKAIMILLLALGIWDFIRRKGKKAVLGIDPAIAEANARERYRWRYARWGWQTLQYICLLYLVASALKFILS</sequence>
<evidence type="ECO:0000313" key="3">
    <source>
        <dbReference type="Proteomes" id="UP000318370"/>
    </source>
</evidence>
<gene>
    <name evidence="2" type="ORF">SB6408_00542</name>
</gene>
<reference evidence="2 3" key="1">
    <citation type="submission" date="2019-07" db="EMBL/GenBank/DDBJ databases">
        <authorList>
            <person name="Brisse S."/>
            <person name="Rodrigues C."/>
            <person name="Thorpe H."/>
        </authorList>
    </citation>
    <scope>NUCLEOTIDE SEQUENCE [LARGE SCALE GENOMIC DNA]</scope>
    <source>
        <strain evidence="2">SB6408</strain>
    </source>
</reference>
<keyword evidence="1" id="KW-1133">Transmembrane helix</keyword>
<organism evidence="2 3">
    <name type="scientific">Klebsiella spallanzanii</name>
    <dbReference type="NCBI Taxonomy" id="2587528"/>
    <lineage>
        <taxon>Bacteria</taxon>
        <taxon>Pseudomonadati</taxon>
        <taxon>Pseudomonadota</taxon>
        <taxon>Gammaproteobacteria</taxon>
        <taxon>Enterobacterales</taxon>
        <taxon>Enterobacteriaceae</taxon>
        <taxon>Klebsiella/Raoultella group</taxon>
        <taxon>Klebsiella</taxon>
    </lineage>
</organism>